<organism evidence="1 2">
    <name type="scientific">Thalictrum thalictroides</name>
    <name type="common">Rue-anemone</name>
    <name type="synonym">Anemone thalictroides</name>
    <dbReference type="NCBI Taxonomy" id="46969"/>
    <lineage>
        <taxon>Eukaryota</taxon>
        <taxon>Viridiplantae</taxon>
        <taxon>Streptophyta</taxon>
        <taxon>Embryophyta</taxon>
        <taxon>Tracheophyta</taxon>
        <taxon>Spermatophyta</taxon>
        <taxon>Magnoliopsida</taxon>
        <taxon>Ranunculales</taxon>
        <taxon>Ranunculaceae</taxon>
        <taxon>Thalictroideae</taxon>
        <taxon>Thalictrum</taxon>
    </lineage>
</organism>
<sequence>MDSISEVLFDSFQMNLNAFVNGSLNLIGKHGTYIVAFHLGSEDFEVIQTAELTVHDNTCGWKYYTLGVIEDCLSFLDAAVDNFVEIWLRKNENGIASWVKQFSIDKELLDPRF</sequence>
<dbReference type="Proteomes" id="UP000554482">
    <property type="component" value="Unassembled WGS sequence"/>
</dbReference>
<accession>A0A7J6WGS7</accession>
<protein>
    <submittedName>
        <fullName evidence="1">Uncharacterized protein</fullName>
    </submittedName>
</protein>
<dbReference type="EMBL" id="JABWDY010016773">
    <property type="protein sequence ID" value="KAF5195840.1"/>
    <property type="molecule type" value="Genomic_DNA"/>
</dbReference>
<gene>
    <name evidence="1" type="ORF">FRX31_014574</name>
</gene>
<name>A0A7J6WGS7_THATH</name>
<dbReference type="OrthoDB" id="5314306at2759"/>
<proteinExistence type="predicted"/>
<evidence type="ECO:0000313" key="2">
    <source>
        <dbReference type="Proteomes" id="UP000554482"/>
    </source>
</evidence>
<evidence type="ECO:0000313" key="1">
    <source>
        <dbReference type="EMBL" id="KAF5195840.1"/>
    </source>
</evidence>
<reference evidence="1 2" key="1">
    <citation type="submission" date="2020-06" db="EMBL/GenBank/DDBJ databases">
        <title>Transcriptomic and genomic resources for Thalictrum thalictroides and T. hernandezii: Facilitating candidate gene discovery in an emerging model plant lineage.</title>
        <authorList>
            <person name="Arias T."/>
            <person name="Riano-Pachon D.M."/>
            <person name="Di Stilio V.S."/>
        </authorList>
    </citation>
    <scope>NUCLEOTIDE SEQUENCE [LARGE SCALE GENOMIC DNA]</scope>
    <source>
        <strain evidence="2">cv. WT478/WT964</strain>
        <tissue evidence="1">Leaves</tissue>
    </source>
</reference>
<keyword evidence="2" id="KW-1185">Reference proteome</keyword>
<comment type="caution">
    <text evidence="1">The sequence shown here is derived from an EMBL/GenBank/DDBJ whole genome shotgun (WGS) entry which is preliminary data.</text>
</comment>
<dbReference type="AlphaFoldDB" id="A0A7J6WGS7"/>